<dbReference type="InterPro" id="IPR001845">
    <property type="entry name" value="HTH_ArsR_DNA-bd_dom"/>
</dbReference>
<proteinExistence type="predicted"/>
<organism evidence="5 6">
    <name type="scientific">Desulfotruncus arcticus DSM 17038</name>
    <dbReference type="NCBI Taxonomy" id="1121424"/>
    <lineage>
        <taxon>Bacteria</taxon>
        <taxon>Bacillati</taxon>
        <taxon>Bacillota</taxon>
        <taxon>Clostridia</taxon>
        <taxon>Eubacteriales</taxon>
        <taxon>Desulfallaceae</taxon>
        <taxon>Desulfotruncus</taxon>
    </lineage>
</organism>
<dbReference type="NCBIfam" id="NF033788">
    <property type="entry name" value="HTH_metalloreg"/>
    <property type="match status" value="1"/>
</dbReference>
<dbReference type="OrthoDB" id="9798835at2"/>
<dbReference type="Gene3D" id="1.10.10.10">
    <property type="entry name" value="Winged helix-like DNA-binding domain superfamily/Winged helix DNA-binding domain"/>
    <property type="match status" value="1"/>
</dbReference>
<evidence type="ECO:0000259" key="4">
    <source>
        <dbReference type="PROSITE" id="PS50987"/>
    </source>
</evidence>
<dbReference type="GO" id="GO:0003677">
    <property type="term" value="F:DNA binding"/>
    <property type="evidence" value="ECO:0007669"/>
    <property type="project" value="UniProtKB-KW"/>
</dbReference>
<dbReference type="AlphaFoldDB" id="A0A1I2YIM7"/>
<dbReference type="PANTHER" id="PTHR33154">
    <property type="entry name" value="TRANSCRIPTIONAL REGULATOR, ARSR FAMILY"/>
    <property type="match status" value="1"/>
</dbReference>
<keyword evidence="2" id="KW-0238">DNA-binding</keyword>
<dbReference type="EMBL" id="FOOX01000021">
    <property type="protein sequence ID" value="SFH25462.1"/>
    <property type="molecule type" value="Genomic_DNA"/>
</dbReference>
<sequence length="130" mass="14588">MEVLKINRNIEILKVLADGTRLKIILLLSKQEMAVCELIAALNLSQPAVSHHLKLLKQAGLIQDNREGKWILYTINKENFNICTQDLKTFFEEVQNNLGRGVTPSLIRTEPCLCDALKTKGVKTSISDPC</sequence>
<dbReference type="Proteomes" id="UP000199337">
    <property type="component" value="Unassembled WGS sequence"/>
</dbReference>
<evidence type="ECO:0000313" key="6">
    <source>
        <dbReference type="Proteomes" id="UP000199337"/>
    </source>
</evidence>
<protein>
    <submittedName>
        <fullName evidence="5">Transcriptional regulator, ArsR family</fullName>
    </submittedName>
</protein>
<keyword evidence="1" id="KW-0805">Transcription regulation</keyword>
<dbReference type="STRING" id="341036.SAMN05660649_04448"/>
<evidence type="ECO:0000256" key="2">
    <source>
        <dbReference type="ARBA" id="ARBA00023125"/>
    </source>
</evidence>
<dbReference type="SUPFAM" id="SSF46785">
    <property type="entry name" value="Winged helix' DNA-binding domain"/>
    <property type="match status" value="1"/>
</dbReference>
<dbReference type="PANTHER" id="PTHR33154:SF18">
    <property type="entry name" value="ARSENICAL RESISTANCE OPERON REPRESSOR"/>
    <property type="match status" value="1"/>
</dbReference>
<accession>A0A1I2YIM7</accession>
<dbReference type="Pfam" id="PF01022">
    <property type="entry name" value="HTH_5"/>
    <property type="match status" value="1"/>
</dbReference>
<gene>
    <name evidence="5" type="ORF">SAMN05660649_04448</name>
</gene>
<dbReference type="InterPro" id="IPR051081">
    <property type="entry name" value="HTH_MetalResp_TranReg"/>
</dbReference>
<dbReference type="CDD" id="cd00090">
    <property type="entry name" value="HTH_ARSR"/>
    <property type="match status" value="1"/>
</dbReference>
<evidence type="ECO:0000256" key="3">
    <source>
        <dbReference type="ARBA" id="ARBA00023163"/>
    </source>
</evidence>
<evidence type="ECO:0000313" key="5">
    <source>
        <dbReference type="EMBL" id="SFH25462.1"/>
    </source>
</evidence>
<dbReference type="InterPro" id="IPR036388">
    <property type="entry name" value="WH-like_DNA-bd_sf"/>
</dbReference>
<dbReference type="InterPro" id="IPR011991">
    <property type="entry name" value="ArsR-like_HTH"/>
</dbReference>
<name>A0A1I2YIM7_9FIRM</name>
<keyword evidence="3" id="KW-0804">Transcription</keyword>
<dbReference type="SMART" id="SM00418">
    <property type="entry name" value="HTH_ARSR"/>
    <property type="match status" value="1"/>
</dbReference>
<dbReference type="PRINTS" id="PR00778">
    <property type="entry name" value="HTHARSR"/>
</dbReference>
<evidence type="ECO:0000256" key="1">
    <source>
        <dbReference type="ARBA" id="ARBA00023015"/>
    </source>
</evidence>
<reference evidence="6" key="1">
    <citation type="submission" date="2016-10" db="EMBL/GenBank/DDBJ databases">
        <authorList>
            <person name="Varghese N."/>
            <person name="Submissions S."/>
        </authorList>
    </citation>
    <scope>NUCLEOTIDE SEQUENCE [LARGE SCALE GENOMIC DNA]</scope>
    <source>
        <strain evidence="6">DSM 17038</strain>
    </source>
</reference>
<feature type="domain" description="HTH arsR-type" evidence="4">
    <location>
        <begin position="1"/>
        <end position="95"/>
    </location>
</feature>
<keyword evidence="6" id="KW-1185">Reference proteome</keyword>
<dbReference type="GO" id="GO:0003700">
    <property type="term" value="F:DNA-binding transcription factor activity"/>
    <property type="evidence" value="ECO:0007669"/>
    <property type="project" value="InterPro"/>
</dbReference>
<dbReference type="RefSeq" id="WP_092474507.1">
    <property type="nucleotide sequence ID" value="NZ_FOOX01000021.1"/>
</dbReference>
<dbReference type="InterPro" id="IPR036390">
    <property type="entry name" value="WH_DNA-bd_sf"/>
</dbReference>
<dbReference type="PROSITE" id="PS50987">
    <property type="entry name" value="HTH_ARSR_2"/>
    <property type="match status" value="1"/>
</dbReference>